<gene>
    <name evidence="2" type="ORF">PILCRDRAFT_44473</name>
</gene>
<evidence type="ECO:0000313" key="2">
    <source>
        <dbReference type="EMBL" id="KIM89876.1"/>
    </source>
</evidence>
<dbReference type="InterPro" id="IPR000719">
    <property type="entry name" value="Prot_kinase_dom"/>
</dbReference>
<dbReference type="SUPFAM" id="SSF56112">
    <property type="entry name" value="Protein kinase-like (PK-like)"/>
    <property type="match status" value="1"/>
</dbReference>
<organism evidence="2 3">
    <name type="scientific">Piloderma croceum (strain F 1598)</name>
    <dbReference type="NCBI Taxonomy" id="765440"/>
    <lineage>
        <taxon>Eukaryota</taxon>
        <taxon>Fungi</taxon>
        <taxon>Dikarya</taxon>
        <taxon>Basidiomycota</taxon>
        <taxon>Agaricomycotina</taxon>
        <taxon>Agaricomycetes</taxon>
        <taxon>Agaricomycetidae</taxon>
        <taxon>Atheliales</taxon>
        <taxon>Atheliaceae</taxon>
        <taxon>Piloderma</taxon>
    </lineage>
</organism>
<dbReference type="HOGENOM" id="CLU_000288_7_18_1"/>
<dbReference type="InterPro" id="IPR050167">
    <property type="entry name" value="Ser_Thr_protein_kinase"/>
</dbReference>
<reference evidence="3" key="2">
    <citation type="submission" date="2015-01" db="EMBL/GenBank/DDBJ databases">
        <title>Evolutionary Origins and Diversification of the Mycorrhizal Mutualists.</title>
        <authorList>
            <consortium name="DOE Joint Genome Institute"/>
            <consortium name="Mycorrhizal Genomics Consortium"/>
            <person name="Kohler A."/>
            <person name="Kuo A."/>
            <person name="Nagy L.G."/>
            <person name="Floudas D."/>
            <person name="Copeland A."/>
            <person name="Barry K.W."/>
            <person name="Cichocki N."/>
            <person name="Veneault-Fourrey C."/>
            <person name="LaButti K."/>
            <person name="Lindquist E.A."/>
            <person name="Lipzen A."/>
            <person name="Lundell T."/>
            <person name="Morin E."/>
            <person name="Murat C."/>
            <person name="Riley R."/>
            <person name="Ohm R."/>
            <person name="Sun H."/>
            <person name="Tunlid A."/>
            <person name="Henrissat B."/>
            <person name="Grigoriev I.V."/>
            <person name="Hibbett D.S."/>
            <person name="Martin F."/>
        </authorList>
    </citation>
    <scope>NUCLEOTIDE SEQUENCE [LARGE SCALE GENOMIC DNA]</scope>
    <source>
        <strain evidence="3">F 1598</strain>
    </source>
</reference>
<dbReference type="Pfam" id="PF07714">
    <property type="entry name" value="PK_Tyr_Ser-Thr"/>
    <property type="match status" value="1"/>
</dbReference>
<dbReference type="EMBL" id="KN832974">
    <property type="protein sequence ID" value="KIM89876.1"/>
    <property type="molecule type" value="Genomic_DNA"/>
</dbReference>
<dbReference type="InterPro" id="IPR001245">
    <property type="entry name" value="Ser-Thr/Tyr_kinase_cat_dom"/>
</dbReference>
<dbReference type="PROSITE" id="PS50011">
    <property type="entry name" value="PROTEIN_KINASE_DOM"/>
    <property type="match status" value="1"/>
</dbReference>
<evidence type="ECO:0000313" key="3">
    <source>
        <dbReference type="Proteomes" id="UP000054166"/>
    </source>
</evidence>
<dbReference type="OrthoDB" id="4062651at2759"/>
<dbReference type="GO" id="GO:0004672">
    <property type="term" value="F:protein kinase activity"/>
    <property type="evidence" value="ECO:0007669"/>
    <property type="project" value="InterPro"/>
</dbReference>
<keyword evidence="3" id="KW-1185">Reference proteome</keyword>
<feature type="non-terminal residue" evidence="2">
    <location>
        <position position="136"/>
    </location>
</feature>
<dbReference type="AlphaFoldDB" id="A0A0C3GGW6"/>
<dbReference type="STRING" id="765440.A0A0C3GGW6"/>
<proteinExistence type="predicted"/>
<name>A0A0C3GGW6_PILCF</name>
<reference evidence="2 3" key="1">
    <citation type="submission" date="2014-04" db="EMBL/GenBank/DDBJ databases">
        <authorList>
            <consortium name="DOE Joint Genome Institute"/>
            <person name="Kuo A."/>
            <person name="Tarkka M."/>
            <person name="Buscot F."/>
            <person name="Kohler A."/>
            <person name="Nagy L.G."/>
            <person name="Floudas D."/>
            <person name="Copeland A."/>
            <person name="Barry K.W."/>
            <person name="Cichocki N."/>
            <person name="Veneault-Fourrey C."/>
            <person name="LaButti K."/>
            <person name="Lindquist E.A."/>
            <person name="Lipzen A."/>
            <person name="Lundell T."/>
            <person name="Morin E."/>
            <person name="Murat C."/>
            <person name="Sun H."/>
            <person name="Tunlid A."/>
            <person name="Henrissat B."/>
            <person name="Grigoriev I.V."/>
            <person name="Hibbett D.S."/>
            <person name="Martin F."/>
            <person name="Nordberg H.P."/>
            <person name="Cantor M.N."/>
            <person name="Hua S.X."/>
        </authorList>
    </citation>
    <scope>NUCLEOTIDE SEQUENCE [LARGE SCALE GENOMIC DNA]</scope>
    <source>
        <strain evidence="2 3">F 1598</strain>
    </source>
</reference>
<protein>
    <recommendedName>
        <fullName evidence="1">Protein kinase domain-containing protein</fullName>
    </recommendedName>
</protein>
<sequence>NILITDEGKACLCDFGLSSITEFQGTSYLASTIGGNVRWAAPELYRINEDNSVPPVTSHSDIYSFGSVMLEVLSGHVPYSYLLRDAQVIIEVHKGVKPRRPKTALVTDQLWCFINLCWADDPTDRPDIEEVSKSVQ</sequence>
<dbReference type="Proteomes" id="UP000054166">
    <property type="component" value="Unassembled WGS sequence"/>
</dbReference>
<dbReference type="PANTHER" id="PTHR23257">
    <property type="entry name" value="SERINE-THREONINE PROTEIN KINASE"/>
    <property type="match status" value="1"/>
</dbReference>
<dbReference type="Gene3D" id="1.10.510.10">
    <property type="entry name" value="Transferase(Phosphotransferase) domain 1"/>
    <property type="match status" value="1"/>
</dbReference>
<feature type="domain" description="Protein kinase" evidence="1">
    <location>
        <begin position="1"/>
        <end position="136"/>
    </location>
</feature>
<dbReference type="InterPro" id="IPR011009">
    <property type="entry name" value="Kinase-like_dom_sf"/>
</dbReference>
<feature type="non-terminal residue" evidence="2">
    <location>
        <position position="1"/>
    </location>
</feature>
<dbReference type="GO" id="GO:0005524">
    <property type="term" value="F:ATP binding"/>
    <property type="evidence" value="ECO:0007669"/>
    <property type="project" value="InterPro"/>
</dbReference>
<accession>A0A0C3GGW6</accession>
<dbReference type="InParanoid" id="A0A0C3GGW6"/>
<evidence type="ECO:0000259" key="1">
    <source>
        <dbReference type="PROSITE" id="PS50011"/>
    </source>
</evidence>